<feature type="signal peptide" evidence="1">
    <location>
        <begin position="1"/>
        <end position="25"/>
    </location>
</feature>
<keyword evidence="1" id="KW-0732">Signal</keyword>
<evidence type="ECO:0008006" key="4">
    <source>
        <dbReference type="Google" id="ProtNLM"/>
    </source>
</evidence>
<comment type="caution">
    <text evidence="2">The sequence shown here is derived from an EMBL/GenBank/DDBJ whole genome shotgun (WGS) entry which is preliminary data.</text>
</comment>
<reference evidence="2 3" key="1">
    <citation type="submission" date="2024-09" db="EMBL/GenBank/DDBJ databases">
        <authorList>
            <person name="Sun Q."/>
            <person name="Mori K."/>
        </authorList>
    </citation>
    <scope>NUCLEOTIDE SEQUENCE [LARGE SCALE GENOMIC DNA]</scope>
    <source>
        <strain evidence="2 3">TBRC 7907</strain>
    </source>
</reference>
<sequence>MKILKVTTAAAAVLGLFLVGSPASAATKLGCVKVWDKDDTIGATAHATNNCAKSVKLKFVINNDFDSGWRTVRKGEGTSYGHGPFSNLDKVLIQYDGKDYVNRP</sequence>
<dbReference type="EMBL" id="JBHLZU010000005">
    <property type="protein sequence ID" value="MFB9903378.1"/>
    <property type="molecule type" value="Genomic_DNA"/>
</dbReference>
<protein>
    <recommendedName>
        <fullName evidence="4">Secreted protein</fullName>
    </recommendedName>
</protein>
<dbReference type="InterPro" id="IPR036379">
    <property type="entry name" value="A-amylase_inhib_sf"/>
</dbReference>
<feature type="chain" id="PRO_5047066366" description="Secreted protein" evidence="1">
    <location>
        <begin position="26"/>
        <end position="104"/>
    </location>
</feature>
<proteinExistence type="predicted"/>
<accession>A0ABV5ZR62</accession>
<organism evidence="2 3">
    <name type="scientific">Allokutzneria oryzae</name>
    <dbReference type="NCBI Taxonomy" id="1378989"/>
    <lineage>
        <taxon>Bacteria</taxon>
        <taxon>Bacillati</taxon>
        <taxon>Actinomycetota</taxon>
        <taxon>Actinomycetes</taxon>
        <taxon>Pseudonocardiales</taxon>
        <taxon>Pseudonocardiaceae</taxon>
        <taxon>Allokutzneria</taxon>
    </lineage>
</organism>
<dbReference type="RefSeq" id="WP_377850514.1">
    <property type="nucleotide sequence ID" value="NZ_JBHLZU010000005.1"/>
</dbReference>
<name>A0ABV5ZR62_9PSEU</name>
<evidence type="ECO:0000313" key="3">
    <source>
        <dbReference type="Proteomes" id="UP001589693"/>
    </source>
</evidence>
<dbReference type="Gene3D" id="2.60.40.20">
    <property type="entry name" value="Alpha-amylase inhibitor"/>
    <property type="match status" value="1"/>
</dbReference>
<dbReference type="Proteomes" id="UP001589693">
    <property type="component" value="Unassembled WGS sequence"/>
</dbReference>
<evidence type="ECO:0000256" key="1">
    <source>
        <dbReference type="SAM" id="SignalP"/>
    </source>
</evidence>
<gene>
    <name evidence="2" type="ORF">ACFFQA_05445</name>
</gene>
<evidence type="ECO:0000313" key="2">
    <source>
        <dbReference type="EMBL" id="MFB9903378.1"/>
    </source>
</evidence>
<keyword evidence="3" id="KW-1185">Reference proteome</keyword>